<feature type="region of interest" description="Disordered" evidence="6">
    <location>
        <begin position="985"/>
        <end position="1009"/>
    </location>
</feature>
<dbReference type="CDD" id="cd09233">
    <property type="entry name" value="ACE1-Sec16-like"/>
    <property type="match status" value="1"/>
</dbReference>
<feature type="compositionally biased region" description="Polar residues" evidence="6">
    <location>
        <begin position="641"/>
        <end position="651"/>
    </location>
</feature>
<evidence type="ECO:0000256" key="5">
    <source>
        <dbReference type="ARBA" id="ARBA00022892"/>
    </source>
</evidence>
<feature type="compositionally biased region" description="Basic and acidic residues" evidence="6">
    <location>
        <begin position="876"/>
        <end position="894"/>
    </location>
</feature>
<feature type="compositionally biased region" description="Polar residues" evidence="6">
    <location>
        <begin position="43"/>
        <end position="72"/>
    </location>
</feature>
<feature type="region of interest" description="Disordered" evidence="6">
    <location>
        <begin position="256"/>
        <end position="313"/>
    </location>
</feature>
<feature type="compositionally biased region" description="Low complexity" evidence="6">
    <location>
        <begin position="33"/>
        <end position="42"/>
    </location>
</feature>
<accession>A0AAN7PCC3</accession>
<evidence type="ECO:0000256" key="6">
    <source>
        <dbReference type="SAM" id="MobiDB-lite"/>
    </source>
</evidence>
<dbReference type="InterPro" id="IPR024298">
    <property type="entry name" value="Sec16_Sec23-bd"/>
</dbReference>
<dbReference type="PANTHER" id="PTHR13402:SF6">
    <property type="entry name" value="SECRETORY 16, ISOFORM I"/>
    <property type="match status" value="1"/>
</dbReference>
<dbReference type="GO" id="GO:0016192">
    <property type="term" value="P:vesicle-mediated transport"/>
    <property type="evidence" value="ECO:0007669"/>
    <property type="project" value="UniProtKB-KW"/>
</dbReference>
<feature type="compositionally biased region" description="Polar residues" evidence="6">
    <location>
        <begin position="712"/>
        <end position="721"/>
    </location>
</feature>
<dbReference type="GO" id="GO:0070973">
    <property type="term" value="P:protein localization to endoplasmic reticulum exit site"/>
    <property type="evidence" value="ECO:0007669"/>
    <property type="project" value="TreeGrafter"/>
</dbReference>
<evidence type="ECO:0000256" key="2">
    <source>
        <dbReference type="ARBA" id="ARBA00005927"/>
    </source>
</evidence>
<feature type="region of interest" description="Disordered" evidence="6">
    <location>
        <begin position="1160"/>
        <end position="1180"/>
    </location>
</feature>
<dbReference type="GO" id="GO:0012507">
    <property type="term" value="C:ER to Golgi transport vesicle membrane"/>
    <property type="evidence" value="ECO:0007669"/>
    <property type="project" value="TreeGrafter"/>
</dbReference>
<dbReference type="PANTHER" id="PTHR13402">
    <property type="entry name" value="RGPR-RELATED"/>
    <property type="match status" value="1"/>
</dbReference>
<comment type="similarity">
    <text evidence="2">Belongs to the SEC16 family.</text>
</comment>
<feature type="compositionally biased region" description="Basic and acidic residues" evidence="6">
    <location>
        <begin position="745"/>
        <end position="771"/>
    </location>
</feature>
<keyword evidence="4" id="KW-0256">Endoplasmic reticulum</keyword>
<evidence type="ECO:0000313" key="8">
    <source>
        <dbReference type="EMBL" id="KAK4881738.1"/>
    </source>
</evidence>
<comment type="subcellular location">
    <subcellularLocation>
        <location evidence="1">Endoplasmic reticulum</location>
    </subcellularLocation>
</comment>
<feature type="compositionally biased region" description="Pro residues" evidence="6">
    <location>
        <begin position="369"/>
        <end position="383"/>
    </location>
</feature>
<dbReference type="Gene3D" id="1.25.40.1030">
    <property type="match status" value="1"/>
</dbReference>
<feature type="region of interest" description="Disordered" evidence="6">
    <location>
        <begin position="823"/>
        <end position="910"/>
    </location>
</feature>
<feature type="compositionally biased region" description="Basic and acidic residues" evidence="6">
    <location>
        <begin position="727"/>
        <end position="737"/>
    </location>
</feature>
<dbReference type="GO" id="GO:0007030">
    <property type="term" value="P:Golgi organization"/>
    <property type="evidence" value="ECO:0007669"/>
    <property type="project" value="TreeGrafter"/>
</dbReference>
<protein>
    <recommendedName>
        <fullName evidence="7">Sec16 Sec23-binding domain-containing protein</fullName>
    </recommendedName>
</protein>
<feature type="compositionally biased region" description="Basic and acidic residues" evidence="6">
    <location>
        <begin position="823"/>
        <end position="834"/>
    </location>
</feature>
<feature type="region of interest" description="Disordered" evidence="6">
    <location>
        <begin position="1"/>
        <end position="72"/>
    </location>
</feature>
<evidence type="ECO:0000313" key="9">
    <source>
        <dbReference type="Proteomes" id="UP001353858"/>
    </source>
</evidence>
<keyword evidence="3" id="KW-0813">Transport</keyword>
<feature type="region of interest" description="Disordered" evidence="6">
    <location>
        <begin position="711"/>
        <end position="787"/>
    </location>
</feature>
<sequence>MSWIKRRGQTTSPNPPSAPPVRMYNPNQHSNLQGQWQQQDLQPPSSNSWYSQPQPAPHNLQQNHPQTQQEASYWNQSYNQQQTAQTNPISNYNEQYSQYTPVGYSNENNSYHQKNYINQQSQNHVYNYEERSNHPDSQSNTDSWNWGWVDEDNSNVQSVSQPNLNVNASAVNFATNEETWNWSVDDPNTNSNSKHSLETQVNSPNSYQNIQNASSSQANVFSQMGKLAEKHNTTNEISSLDSLEDSNNIPTASEVLTSIPKHGKADHLTPQWSTESQMSQDSSDLLHTSESDKSHMLSRSSTISESPVSGQDINAENIMPRQEIYGTHSSETSVDHHSYYRQDNYNLQENKEDISNLRSDLKQLKSNPTSPPLPPKNQTPPLGPTAADDLKNPYKLNAGLTHKNVHKYNSESKTVSNYSTLQMKYPMSQSPFVQSVNLETLPDNSEQPDTIPQAFRNNLVKTTSQQWPENNEAPINDRNQYLETGQLSNNEFNQSQIADSSDSLPPPGFTRMVLGQIEQADSNLGNQDEPPPGLSRMVLGETGSSSVLLKSDEPLHRMIPGGSSSPKPMSRYQTTNYQLPKYGDNNGSESETSTSIANQIRSATIGADTQPVATSLSGTSVGVINRSKTIGADIPLPYNSSNSENVKTNSHAHGAPSNFNHKVRETNVDGANNLDEKITQPVNTRRDSIEGEPQENSLSNLVNSIRDLTVGENLNSNSNPTLAVPERSARRSSKQESTDSDCEPENVHLTRERKDRRYYDKHDDYERDKGRSRYSPSPDHYREKKYERMRYRDKRYEDETDYYSDKERGKRRDDRDRREEIDRKYSSLKRDKEKERRRKEPRGHRDYGREGRREYYHRYDEEYDDPSRSRPSSRSDSMHDSYRQERDRHRDRERQRRHRDPYNPYAQGYGYEPYNQYYQQYQYQYFENLCRTNPQAYAEWYRKYYQQANSQQGYGNEDRASVHSGRSSANDELVKDRCTRQSYYSQTSSNYYREPHNHSTLGHYAPEDTRNYDQTDSSLYLEEATAASQRLTPAKFASAHVKASISSGRIVKVLPNYPLDGQSALVEVANLRDLLTNDSEYKELVEFPGPLTRGVTHKKTIIEYCENKIRNAIYSKDIGDVDSYILMWELLILLLRQNGMVVGTDIAELLMKDKKQEGCRKDSITSNSSGVAEPSPLADAGNNSLDTHSSTCLLKEDVVTNKFREFLLYGSEKEALEWAMKHGLWGHALFLASKLDKRTYANVMTRFANGLTMNDPLQTLYQLLSGKVPAAVTCVADEKWGDWRPHLAMILSNTTQRPELDRKAITTLGDTLFNRGSVYAAQFCYLMAQVGFSRFGTESAKLVLLGANHNKPFIEFAINEAIHMTEVYEYACSLNDPNFVIPEFLAYKYLLATRLADNGLLEKALTYLEKISLAILHNSSVAQQSLIRQVTVLADRLKYYDLVDDSLEGENNLIDNRPDSSWLKELKEVEKDFNSGLINQDNLENFKDNNLETEQNQISQSAMYDQSSWPQQNVQQYQQAWQSSQYTQQNLDYQHQQNQGSESYGTEVNKDQQNYWPNQQLVENVEQIGVDSSSQYVPNDISAQTDYWNNASAQDLHQPQISLPNQSKEHSAFEESRKEEIHNQVTKKDSPIKHKPQEKPATAGWFGGIWNKLSLRPKNQMKLPDDKNPTIVWDEQKKRWINLDGEGDGAAAELKPPPKMSDMYPAPKPSLPVPQDNFHNAANAMPRAYDPPTINQNHAMIPNQNPLANSNVHNQQVSNFEQALPNEDQTFQSKSVQPNMFKLQRGRNIKKSYVDVFNPGAKASGGAGSLPAPDTFATLPNNGLQTNYFVPAPITDLNAPTDFLTPAPMQQHEDNAQH</sequence>
<feature type="region of interest" description="Disordered" evidence="6">
    <location>
        <begin position="1605"/>
        <end position="1643"/>
    </location>
</feature>
<name>A0AAN7PCC3_9COLE</name>
<dbReference type="Pfam" id="PF12931">
    <property type="entry name" value="TPR_Sec16"/>
    <property type="match status" value="1"/>
</dbReference>
<feature type="compositionally biased region" description="Basic and acidic residues" evidence="6">
    <location>
        <begin position="1607"/>
        <end position="1638"/>
    </location>
</feature>
<feature type="compositionally biased region" description="Basic and acidic residues" evidence="6">
    <location>
        <begin position="674"/>
        <end position="689"/>
    </location>
</feature>
<feature type="compositionally biased region" description="Basic and acidic residues" evidence="6">
    <location>
        <begin position="843"/>
        <end position="868"/>
    </location>
</feature>
<feature type="compositionally biased region" description="Polar residues" evidence="6">
    <location>
        <begin position="270"/>
        <end position="286"/>
    </location>
</feature>
<keyword evidence="5" id="KW-0931">ER-Golgi transport</keyword>
<feature type="domain" description="Sec16 Sec23-binding" evidence="7">
    <location>
        <begin position="1204"/>
        <end position="1439"/>
    </location>
</feature>
<comment type="caution">
    <text evidence="8">The sequence shown here is derived from an EMBL/GenBank/DDBJ whole genome shotgun (WGS) entry which is preliminary data.</text>
</comment>
<keyword evidence="9" id="KW-1185">Reference proteome</keyword>
<evidence type="ECO:0000256" key="3">
    <source>
        <dbReference type="ARBA" id="ARBA00022448"/>
    </source>
</evidence>
<organism evidence="8 9">
    <name type="scientific">Aquatica leii</name>
    <dbReference type="NCBI Taxonomy" id="1421715"/>
    <lineage>
        <taxon>Eukaryota</taxon>
        <taxon>Metazoa</taxon>
        <taxon>Ecdysozoa</taxon>
        <taxon>Arthropoda</taxon>
        <taxon>Hexapoda</taxon>
        <taxon>Insecta</taxon>
        <taxon>Pterygota</taxon>
        <taxon>Neoptera</taxon>
        <taxon>Endopterygota</taxon>
        <taxon>Coleoptera</taxon>
        <taxon>Polyphaga</taxon>
        <taxon>Elateriformia</taxon>
        <taxon>Elateroidea</taxon>
        <taxon>Lampyridae</taxon>
        <taxon>Luciolinae</taxon>
        <taxon>Aquatica</taxon>
    </lineage>
</organism>
<dbReference type="GO" id="GO:0070971">
    <property type="term" value="C:endoplasmic reticulum exit site"/>
    <property type="evidence" value="ECO:0007669"/>
    <property type="project" value="TreeGrafter"/>
</dbReference>
<feature type="region of interest" description="Disordered" evidence="6">
    <location>
        <begin position="362"/>
        <end position="392"/>
    </location>
</feature>
<evidence type="ECO:0000256" key="1">
    <source>
        <dbReference type="ARBA" id="ARBA00004240"/>
    </source>
</evidence>
<evidence type="ECO:0000256" key="4">
    <source>
        <dbReference type="ARBA" id="ARBA00022824"/>
    </source>
</evidence>
<proteinExistence type="inferred from homology"/>
<gene>
    <name evidence="8" type="ORF">RN001_005057</name>
</gene>
<feature type="region of interest" description="Disordered" evidence="6">
    <location>
        <begin position="641"/>
        <end position="699"/>
    </location>
</feature>
<evidence type="ECO:0000259" key="7">
    <source>
        <dbReference type="Pfam" id="PF12931"/>
    </source>
</evidence>
<reference evidence="9" key="1">
    <citation type="submission" date="2023-01" db="EMBL/GenBank/DDBJ databases">
        <title>Key to firefly adult light organ development and bioluminescence: homeobox transcription factors regulate luciferase expression and transportation to peroxisome.</title>
        <authorList>
            <person name="Fu X."/>
        </authorList>
    </citation>
    <scope>NUCLEOTIDE SEQUENCE [LARGE SCALE GENOMIC DNA]</scope>
</reference>
<dbReference type="EMBL" id="JARPUR010000002">
    <property type="protein sequence ID" value="KAK4881738.1"/>
    <property type="molecule type" value="Genomic_DNA"/>
</dbReference>
<dbReference type="Proteomes" id="UP001353858">
    <property type="component" value="Unassembled WGS sequence"/>
</dbReference>
<feature type="region of interest" description="Disordered" evidence="6">
    <location>
        <begin position="181"/>
        <end position="218"/>
    </location>
</feature>
<feature type="region of interest" description="Disordered" evidence="6">
    <location>
        <begin position="951"/>
        <end position="973"/>
    </location>
</feature>
<feature type="compositionally biased region" description="Polar residues" evidence="6">
    <location>
        <begin position="297"/>
        <end position="313"/>
    </location>
</feature>